<comment type="caution">
    <text evidence="1">The sequence shown here is derived from an EMBL/GenBank/DDBJ whole genome shotgun (WGS) entry which is preliminary data.</text>
</comment>
<name>A0A2G2XM45_CAPBA</name>
<protein>
    <submittedName>
        <fullName evidence="1">Uncharacterized protein</fullName>
    </submittedName>
</protein>
<organism evidence="1 2">
    <name type="scientific">Capsicum baccatum</name>
    <name type="common">Peruvian pepper</name>
    <dbReference type="NCBI Taxonomy" id="33114"/>
    <lineage>
        <taxon>Eukaryota</taxon>
        <taxon>Viridiplantae</taxon>
        <taxon>Streptophyta</taxon>
        <taxon>Embryophyta</taxon>
        <taxon>Tracheophyta</taxon>
        <taxon>Spermatophyta</taxon>
        <taxon>Magnoliopsida</taxon>
        <taxon>eudicotyledons</taxon>
        <taxon>Gunneridae</taxon>
        <taxon>Pentapetalae</taxon>
        <taxon>asterids</taxon>
        <taxon>lamiids</taxon>
        <taxon>Solanales</taxon>
        <taxon>Solanaceae</taxon>
        <taxon>Solanoideae</taxon>
        <taxon>Capsiceae</taxon>
        <taxon>Capsicum</taxon>
    </lineage>
</organism>
<dbReference type="EMBL" id="MLFT02000001">
    <property type="protein sequence ID" value="PHT58563.1"/>
    <property type="molecule type" value="Genomic_DNA"/>
</dbReference>
<dbReference type="Proteomes" id="UP000224567">
    <property type="component" value="Unassembled WGS sequence"/>
</dbReference>
<accession>A0A2G2XM45</accession>
<keyword evidence="2" id="KW-1185">Reference proteome</keyword>
<evidence type="ECO:0000313" key="1">
    <source>
        <dbReference type="EMBL" id="PHT58563.1"/>
    </source>
</evidence>
<gene>
    <name evidence="1" type="ORF">CQW23_00926</name>
</gene>
<proteinExistence type="predicted"/>
<dbReference type="SUPFAM" id="SSF56112">
    <property type="entry name" value="Protein kinase-like (PK-like)"/>
    <property type="match status" value="1"/>
</dbReference>
<sequence>MLQRNVSIDIQKHTYNLMYEYAAGRTLHDLIHKSKPRLGESEAAYFTFQIFARFLIFIVQVVEMITGRKCYSWDVKNSELEVANNQSEIPSNISDDAKDFLGMCTEKYNHLIYTTDTLLNPLTIKNYTSRN</sequence>
<dbReference type="InterPro" id="IPR011009">
    <property type="entry name" value="Kinase-like_dom_sf"/>
</dbReference>
<reference evidence="2" key="2">
    <citation type="journal article" date="2017" name="J. Anim. Genet.">
        <title>Multiple reference genome sequences of hot pepper reveal the massive evolution of plant disease resistance genes by retroduplication.</title>
        <authorList>
            <person name="Kim S."/>
            <person name="Park J."/>
            <person name="Yeom S.-I."/>
            <person name="Kim Y.-M."/>
            <person name="Seo E."/>
            <person name="Kim K.-T."/>
            <person name="Kim M.-S."/>
            <person name="Lee J.M."/>
            <person name="Cheong K."/>
            <person name="Shin H.-S."/>
            <person name="Kim S.-B."/>
            <person name="Han K."/>
            <person name="Lee J."/>
            <person name="Park M."/>
            <person name="Lee H.-A."/>
            <person name="Lee H.-Y."/>
            <person name="Lee Y."/>
            <person name="Oh S."/>
            <person name="Lee J.H."/>
            <person name="Choi E."/>
            <person name="Choi E."/>
            <person name="Lee S.E."/>
            <person name="Jeon J."/>
            <person name="Kim H."/>
            <person name="Choi G."/>
            <person name="Song H."/>
            <person name="Lee J."/>
            <person name="Lee S.-C."/>
            <person name="Kwon J.-K."/>
            <person name="Lee H.-Y."/>
            <person name="Koo N."/>
            <person name="Hong Y."/>
            <person name="Kim R.W."/>
            <person name="Kang W.-H."/>
            <person name="Huh J.H."/>
            <person name="Kang B.-C."/>
            <person name="Yang T.-J."/>
            <person name="Lee Y.-H."/>
            <person name="Bennetzen J.L."/>
            <person name="Choi D."/>
        </authorList>
    </citation>
    <scope>NUCLEOTIDE SEQUENCE [LARGE SCALE GENOMIC DNA]</scope>
    <source>
        <strain evidence="2">cv. PBC81</strain>
    </source>
</reference>
<evidence type="ECO:0000313" key="2">
    <source>
        <dbReference type="Proteomes" id="UP000224567"/>
    </source>
</evidence>
<reference evidence="1 2" key="1">
    <citation type="journal article" date="2017" name="Genome Biol.">
        <title>New reference genome sequences of hot pepper reveal the massive evolution of plant disease-resistance genes by retroduplication.</title>
        <authorList>
            <person name="Kim S."/>
            <person name="Park J."/>
            <person name="Yeom S.I."/>
            <person name="Kim Y.M."/>
            <person name="Seo E."/>
            <person name="Kim K.T."/>
            <person name="Kim M.S."/>
            <person name="Lee J.M."/>
            <person name="Cheong K."/>
            <person name="Shin H.S."/>
            <person name="Kim S.B."/>
            <person name="Han K."/>
            <person name="Lee J."/>
            <person name="Park M."/>
            <person name="Lee H.A."/>
            <person name="Lee H.Y."/>
            <person name="Lee Y."/>
            <person name="Oh S."/>
            <person name="Lee J.H."/>
            <person name="Choi E."/>
            <person name="Choi E."/>
            <person name="Lee S.E."/>
            <person name="Jeon J."/>
            <person name="Kim H."/>
            <person name="Choi G."/>
            <person name="Song H."/>
            <person name="Lee J."/>
            <person name="Lee S.C."/>
            <person name="Kwon J.K."/>
            <person name="Lee H.Y."/>
            <person name="Koo N."/>
            <person name="Hong Y."/>
            <person name="Kim R.W."/>
            <person name="Kang W.H."/>
            <person name="Huh J.H."/>
            <person name="Kang B.C."/>
            <person name="Yang T.J."/>
            <person name="Lee Y.H."/>
            <person name="Bennetzen J.L."/>
            <person name="Choi D."/>
        </authorList>
    </citation>
    <scope>NUCLEOTIDE SEQUENCE [LARGE SCALE GENOMIC DNA]</scope>
    <source>
        <strain evidence="2">cv. PBC81</strain>
    </source>
</reference>
<dbReference type="AlphaFoldDB" id="A0A2G2XM45"/>
<dbReference type="STRING" id="33114.A0A2G2XM45"/>